<dbReference type="Proteomes" id="UP000240009">
    <property type="component" value="Unassembled WGS sequence"/>
</dbReference>
<protein>
    <recommendedName>
        <fullName evidence="3">DUF488 domain-containing protein</fullName>
    </recommendedName>
</protein>
<dbReference type="OrthoDB" id="279769at2"/>
<proteinExistence type="predicted"/>
<gene>
    <name evidence="1" type="ORF">C5Y96_25380</name>
</gene>
<dbReference type="EMBL" id="PUIA01000085">
    <property type="protein sequence ID" value="PQO25347.1"/>
    <property type="molecule type" value="Genomic_DNA"/>
</dbReference>
<name>A0A2S8EZN1_9BACT</name>
<evidence type="ECO:0000313" key="2">
    <source>
        <dbReference type="Proteomes" id="UP000240009"/>
    </source>
</evidence>
<sequence length="127" mass="14818">MLSRYTIYRRRPTGAPPLPAGERQDTRYRTRHILRPTQVIVESYLAAPTETAFSAFQASYLELLSTRWNDDRSDFDQLANLAREQDVFLGCSCPTQKNPDVRHCHTWMALQFMAQHFPDLEVIFPEK</sequence>
<reference evidence="1 2" key="1">
    <citation type="submission" date="2018-02" db="EMBL/GenBank/DDBJ databases">
        <title>Comparative genomes isolates from brazilian mangrove.</title>
        <authorList>
            <person name="Araujo J.E."/>
            <person name="Taketani R.G."/>
            <person name="Silva M.C.P."/>
            <person name="Loureco M.V."/>
            <person name="Andreote F.D."/>
        </authorList>
    </citation>
    <scope>NUCLEOTIDE SEQUENCE [LARGE SCALE GENOMIC DNA]</scope>
    <source>
        <strain evidence="1 2">HEX-2 MGV</strain>
    </source>
</reference>
<dbReference type="AlphaFoldDB" id="A0A2S8EZN1"/>
<evidence type="ECO:0008006" key="3">
    <source>
        <dbReference type="Google" id="ProtNLM"/>
    </source>
</evidence>
<accession>A0A2S8EZN1</accession>
<evidence type="ECO:0000313" key="1">
    <source>
        <dbReference type="EMBL" id="PQO25347.1"/>
    </source>
</evidence>
<comment type="caution">
    <text evidence="1">The sequence shown here is derived from an EMBL/GenBank/DDBJ whole genome shotgun (WGS) entry which is preliminary data.</text>
</comment>
<organism evidence="1 2">
    <name type="scientific">Blastopirellula marina</name>
    <dbReference type="NCBI Taxonomy" id="124"/>
    <lineage>
        <taxon>Bacteria</taxon>
        <taxon>Pseudomonadati</taxon>
        <taxon>Planctomycetota</taxon>
        <taxon>Planctomycetia</taxon>
        <taxon>Pirellulales</taxon>
        <taxon>Pirellulaceae</taxon>
        <taxon>Blastopirellula</taxon>
    </lineage>
</organism>